<dbReference type="Gene3D" id="3.40.50.300">
    <property type="entry name" value="P-loop containing nucleotide triphosphate hydrolases"/>
    <property type="match status" value="1"/>
</dbReference>
<dbReference type="GO" id="GO:0009236">
    <property type="term" value="P:cobalamin biosynthetic process"/>
    <property type="evidence" value="ECO:0007669"/>
    <property type="project" value="UniProtKB-UniRule"/>
</dbReference>
<dbReference type="InterPro" id="IPR027417">
    <property type="entry name" value="P-loop_NTPase"/>
</dbReference>
<dbReference type="GO" id="GO:0005524">
    <property type="term" value="F:ATP binding"/>
    <property type="evidence" value="ECO:0007669"/>
    <property type="project" value="InterPro"/>
</dbReference>
<dbReference type="Pfam" id="PF07728">
    <property type="entry name" value="AAA_5"/>
    <property type="match status" value="1"/>
</dbReference>
<dbReference type="EC" id="6.6.1.2" evidence="1"/>
<dbReference type="PANTHER" id="PTHR42759:SF1">
    <property type="entry name" value="MAGNESIUM-CHELATASE SUBUNIT CHLD"/>
    <property type="match status" value="1"/>
</dbReference>
<dbReference type="NCBIfam" id="TIGR01650">
    <property type="entry name" value="PD_CobS"/>
    <property type="match status" value="1"/>
</dbReference>
<sequence length="328" mass="36850">MDTQTNEQPGLPDTSVSVRETFGIDSDMIVPAYSQADSHVPELDTDYLFDRQTTLAILAGFAYNRRVLVSGFHGTGKSTHIEQVAARLKWPAVRVNLDSHVSRIDLVGKDAIVLQDGQQITEFKDGILPWAYQNNVALVFDEYDAGRPDVMFVIQRVLESSGRLTLLDQSRVIRPHPAFRLFATANTVGLGDTTGLYHGTQQINQAQMDRWSIVTTLNYLPHDKEVEIVQAKARHYQNEQGRETVNKMVRVADMTRAAFMNGDLSTVMSPRTVITWAENADIFKDVGMSFRLTFLNKCDEMERTIVSEFYQRAFGEELPESAANVVLG</sequence>
<name>A0A3L7JD82_9HYPH</name>
<dbReference type="SUPFAM" id="SSF52540">
    <property type="entry name" value="P-loop containing nucleoside triphosphate hydrolases"/>
    <property type="match status" value="1"/>
</dbReference>
<accession>A0A3L7JD82</accession>
<keyword evidence="5" id="KW-1185">Reference proteome</keyword>
<dbReference type="GO" id="GO:0016887">
    <property type="term" value="F:ATP hydrolysis activity"/>
    <property type="evidence" value="ECO:0007669"/>
    <property type="project" value="InterPro"/>
</dbReference>
<dbReference type="RefSeq" id="WP_121645602.1">
    <property type="nucleotide sequence ID" value="NZ_RCWN01000001.1"/>
</dbReference>
<proteinExistence type="predicted"/>
<evidence type="ECO:0000256" key="1">
    <source>
        <dbReference type="NCBIfam" id="TIGR01650"/>
    </source>
</evidence>
<dbReference type="PANTHER" id="PTHR42759">
    <property type="entry name" value="MOXR FAMILY PROTEIN"/>
    <property type="match status" value="1"/>
</dbReference>
<keyword evidence="4" id="KW-0436">Ligase</keyword>
<dbReference type="InterPro" id="IPR006537">
    <property type="entry name" value="PD_CobS"/>
</dbReference>
<comment type="caution">
    <text evidence="4">The sequence shown here is derived from an EMBL/GenBank/DDBJ whole genome shotgun (WGS) entry which is preliminary data.</text>
</comment>
<evidence type="ECO:0000313" key="5">
    <source>
        <dbReference type="Proteomes" id="UP000281094"/>
    </source>
</evidence>
<dbReference type="GO" id="GO:0051116">
    <property type="term" value="F:cobaltochelatase activity"/>
    <property type="evidence" value="ECO:0007669"/>
    <property type="project" value="UniProtKB-UniRule"/>
</dbReference>
<protein>
    <recommendedName>
        <fullName evidence="1">Cobaltochelatase subunit CobS</fullName>
        <ecNumber evidence="1">6.6.1.2</ecNumber>
    </recommendedName>
</protein>
<evidence type="ECO:0000313" key="4">
    <source>
        <dbReference type="EMBL" id="RLQ88636.1"/>
    </source>
</evidence>
<evidence type="ECO:0000259" key="3">
    <source>
        <dbReference type="Pfam" id="PF12556"/>
    </source>
</evidence>
<dbReference type="Proteomes" id="UP000281094">
    <property type="component" value="Unassembled WGS sequence"/>
</dbReference>
<evidence type="ECO:0000259" key="2">
    <source>
        <dbReference type="Pfam" id="PF07728"/>
    </source>
</evidence>
<reference evidence="4 5" key="1">
    <citation type="submission" date="2018-10" db="EMBL/GenBank/DDBJ databases">
        <title>Notoacmeibacter sp. M2BS9Y-3-1, whole genome shotgun sequence.</title>
        <authorList>
            <person name="Tuo L."/>
        </authorList>
    </citation>
    <scope>NUCLEOTIDE SEQUENCE [LARGE SCALE GENOMIC DNA]</scope>
    <source>
        <strain evidence="4 5">M2BS9Y-3-1</strain>
    </source>
</reference>
<gene>
    <name evidence="4" type="primary">cobS</name>
    <name evidence="4" type="ORF">D8780_10865</name>
</gene>
<dbReference type="InterPro" id="IPR025865">
    <property type="entry name" value="CobS_N_dom"/>
</dbReference>
<dbReference type="EMBL" id="RCWN01000001">
    <property type="protein sequence ID" value="RLQ88636.1"/>
    <property type="molecule type" value="Genomic_DNA"/>
</dbReference>
<feature type="domain" description="Cobaltochelatase subunit CobS N-terminal" evidence="3">
    <location>
        <begin position="10"/>
        <end position="40"/>
    </location>
</feature>
<dbReference type="InterPro" id="IPR011704">
    <property type="entry name" value="ATPase_dyneun-rel_AAA"/>
</dbReference>
<feature type="domain" description="ATPase dynein-related AAA" evidence="2">
    <location>
        <begin position="67"/>
        <end position="191"/>
    </location>
</feature>
<organism evidence="4 5">
    <name type="scientific">Notoacmeibacter ruber</name>
    <dbReference type="NCBI Taxonomy" id="2670375"/>
    <lineage>
        <taxon>Bacteria</taxon>
        <taxon>Pseudomonadati</taxon>
        <taxon>Pseudomonadota</taxon>
        <taxon>Alphaproteobacteria</taxon>
        <taxon>Hyphomicrobiales</taxon>
        <taxon>Notoacmeibacteraceae</taxon>
        <taxon>Notoacmeibacter</taxon>
    </lineage>
</organism>
<dbReference type="Pfam" id="PF12556">
    <property type="entry name" value="CobS_N"/>
    <property type="match status" value="1"/>
</dbReference>
<dbReference type="AlphaFoldDB" id="A0A3L7JD82"/>
<dbReference type="InterPro" id="IPR050764">
    <property type="entry name" value="CbbQ/NirQ/NorQ/GpvN"/>
</dbReference>